<proteinExistence type="predicted"/>
<protein>
    <submittedName>
        <fullName evidence="1">CSON012412 protein</fullName>
    </submittedName>
</protein>
<reference evidence="1" key="1">
    <citation type="submission" date="2018-07" db="EMBL/GenBank/DDBJ databases">
        <authorList>
            <person name="Quirk P.G."/>
            <person name="Krulwich T.A."/>
        </authorList>
    </citation>
    <scope>NUCLEOTIDE SEQUENCE</scope>
</reference>
<dbReference type="AlphaFoldDB" id="A0A336MHL0"/>
<gene>
    <name evidence="1" type="primary">CSON012412</name>
</gene>
<organism evidence="1">
    <name type="scientific">Culicoides sonorensis</name>
    <name type="common">Biting midge</name>
    <dbReference type="NCBI Taxonomy" id="179676"/>
    <lineage>
        <taxon>Eukaryota</taxon>
        <taxon>Metazoa</taxon>
        <taxon>Ecdysozoa</taxon>
        <taxon>Arthropoda</taxon>
        <taxon>Hexapoda</taxon>
        <taxon>Insecta</taxon>
        <taxon>Pterygota</taxon>
        <taxon>Neoptera</taxon>
        <taxon>Endopterygota</taxon>
        <taxon>Diptera</taxon>
        <taxon>Nematocera</taxon>
        <taxon>Chironomoidea</taxon>
        <taxon>Ceratopogonidae</taxon>
        <taxon>Ceratopogoninae</taxon>
        <taxon>Culicoides</taxon>
        <taxon>Monoculicoides</taxon>
    </lineage>
</organism>
<dbReference type="EMBL" id="UFQT01000586">
    <property type="protein sequence ID" value="SSX25508.1"/>
    <property type="molecule type" value="Genomic_DNA"/>
</dbReference>
<sequence length="79" mass="9296">MFTSKMVKVPNLEEISSHHLHLFYHDQLDHDISYIIVPPSFCPILCNICLDFGNNYHKRSLISNHCWRGNRLLSVLPYL</sequence>
<evidence type="ECO:0000313" key="1">
    <source>
        <dbReference type="EMBL" id="SSX25508.1"/>
    </source>
</evidence>
<dbReference type="VEuPathDB" id="VectorBase:CSON012412"/>
<accession>A0A336MHL0</accession>
<name>A0A336MHL0_CULSO</name>